<dbReference type="SMART" id="SM01118">
    <property type="entry name" value="CYTH"/>
    <property type="match status" value="1"/>
</dbReference>
<gene>
    <name evidence="2" type="ORF">BU202_02525</name>
</gene>
<dbReference type="InterPro" id="IPR033469">
    <property type="entry name" value="CYTH-like_dom_sf"/>
</dbReference>
<organism evidence="2 3">
    <name type="scientific">Streptococcus cuniculi</name>
    <dbReference type="NCBI Taxonomy" id="1432788"/>
    <lineage>
        <taxon>Bacteria</taxon>
        <taxon>Bacillati</taxon>
        <taxon>Bacillota</taxon>
        <taxon>Bacilli</taxon>
        <taxon>Lactobacillales</taxon>
        <taxon>Streptococcaceae</taxon>
        <taxon>Streptococcus</taxon>
    </lineage>
</organism>
<dbReference type="Pfam" id="PF01928">
    <property type="entry name" value="CYTH"/>
    <property type="match status" value="1"/>
</dbReference>
<sequence>MKKNHLEIEYKTLLTKTEFERLLAEFADVTPVIQTNYYIDTPEFSLRKHRHALRIRTLEDRAELTLKIPQDIGNQEYNQDLTLEQAQTILQKVELPESDILSLIQETGTRIEDLFAWGQLTTKRYEKETAIGLMALDENTYQGQKDYELEVEVQDAQQGKIAFEQYLKEHHIAFKYASSKVARTAATLQSKS</sequence>
<dbReference type="PIRSF" id="PIRSF012526">
    <property type="entry name" value="CYTH_UCP012526"/>
    <property type="match status" value="1"/>
</dbReference>
<feature type="domain" description="CYTH" evidence="1">
    <location>
        <begin position="5"/>
        <end position="191"/>
    </location>
</feature>
<dbReference type="PROSITE" id="PS51707">
    <property type="entry name" value="CYTH"/>
    <property type="match status" value="1"/>
</dbReference>
<keyword evidence="3" id="KW-1185">Reference proteome</keyword>
<accession>A0A1Q8E9P2</accession>
<dbReference type="RefSeq" id="WP_075104231.1">
    <property type="nucleotide sequence ID" value="NZ_MSJM01000002.1"/>
</dbReference>
<dbReference type="AlphaFoldDB" id="A0A1Q8E9P2"/>
<dbReference type="OrthoDB" id="384378at2"/>
<dbReference type="CDD" id="cd07762">
    <property type="entry name" value="CYTH-like_Pase_1"/>
    <property type="match status" value="1"/>
</dbReference>
<dbReference type="Proteomes" id="UP000186890">
    <property type="component" value="Unassembled WGS sequence"/>
</dbReference>
<name>A0A1Q8E9P2_9STRE</name>
<dbReference type="InterPro" id="IPR009195">
    <property type="entry name" value="Uncharacterised_YjbK"/>
</dbReference>
<evidence type="ECO:0000313" key="3">
    <source>
        <dbReference type="Proteomes" id="UP000186890"/>
    </source>
</evidence>
<dbReference type="InterPro" id="IPR023577">
    <property type="entry name" value="CYTH_domain"/>
</dbReference>
<dbReference type="EMBL" id="MSJM01000002">
    <property type="protein sequence ID" value="OLF48509.1"/>
    <property type="molecule type" value="Genomic_DNA"/>
</dbReference>
<comment type="caution">
    <text evidence="2">The sequence shown here is derived from an EMBL/GenBank/DDBJ whole genome shotgun (WGS) entry which is preliminary data.</text>
</comment>
<dbReference type="Gene3D" id="2.40.320.10">
    <property type="entry name" value="Hypothetical Protein Pfu-838710-001"/>
    <property type="match status" value="1"/>
</dbReference>
<dbReference type="SUPFAM" id="SSF55154">
    <property type="entry name" value="CYTH-like phosphatases"/>
    <property type="match status" value="1"/>
</dbReference>
<proteinExistence type="predicted"/>
<protein>
    <submittedName>
        <fullName evidence="2">Adenylate cyclase</fullName>
    </submittedName>
</protein>
<evidence type="ECO:0000259" key="1">
    <source>
        <dbReference type="PROSITE" id="PS51707"/>
    </source>
</evidence>
<reference evidence="3" key="1">
    <citation type="submission" date="2016-12" db="EMBL/GenBank/DDBJ databases">
        <authorList>
            <person name="Gulvik C.A."/>
        </authorList>
    </citation>
    <scope>NUCLEOTIDE SEQUENCE [LARGE SCALE GENOMIC DNA]</scope>
    <source>
        <strain evidence="3">NED12-00049-6B</strain>
    </source>
</reference>
<evidence type="ECO:0000313" key="2">
    <source>
        <dbReference type="EMBL" id="OLF48509.1"/>
    </source>
</evidence>